<organism evidence="1 2">
    <name type="scientific">Gelidibacter algens</name>
    <dbReference type="NCBI Taxonomy" id="49280"/>
    <lineage>
        <taxon>Bacteria</taxon>
        <taxon>Pseudomonadati</taxon>
        <taxon>Bacteroidota</taxon>
        <taxon>Flavobacteriia</taxon>
        <taxon>Flavobacteriales</taxon>
        <taxon>Flavobacteriaceae</taxon>
        <taxon>Gelidibacter</taxon>
    </lineage>
</organism>
<dbReference type="InterPro" id="IPR036520">
    <property type="entry name" value="UPF0759_sf"/>
</dbReference>
<dbReference type="InterPro" id="IPR002763">
    <property type="entry name" value="DUF72"/>
</dbReference>
<gene>
    <name evidence="1" type="ORF">LX77_01019</name>
</gene>
<evidence type="ECO:0000313" key="2">
    <source>
        <dbReference type="Proteomes" id="UP000248987"/>
    </source>
</evidence>
<dbReference type="SUPFAM" id="SSF117396">
    <property type="entry name" value="TM1631-like"/>
    <property type="match status" value="1"/>
</dbReference>
<dbReference type="AlphaFoldDB" id="A0A327SFP9"/>
<dbReference type="Gene3D" id="3.20.20.410">
    <property type="entry name" value="Protein of unknown function UPF0759"/>
    <property type="match status" value="1"/>
</dbReference>
<name>A0A327SFP9_9FLAO</name>
<reference evidence="1 2" key="1">
    <citation type="submission" date="2018-06" db="EMBL/GenBank/DDBJ databases">
        <title>Genomic Encyclopedia of Archaeal and Bacterial Type Strains, Phase II (KMG-II): from individual species to whole genera.</title>
        <authorList>
            <person name="Goeker M."/>
        </authorList>
    </citation>
    <scope>NUCLEOTIDE SEQUENCE [LARGE SCALE GENOMIC DNA]</scope>
    <source>
        <strain evidence="1 2">DSM 12408</strain>
    </source>
</reference>
<dbReference type="PANTHER" id="PTHR30348:SF9">
    <property type="entry name" value="UPF0759 PROTEIN YECE"/>
    <property type="match status" value="1"/>
</dbReference>
<comment type="caution">
    <text evidence="1">The sequence shown here is derived from an EMBL/GenBank/DDBJ whole genome shotgun (WGS) entry which is preliminary data.</text>
</comment>
<proteinExistence type="predicted"/>
<protein>
    <submittedName>
        <fullName evidence="1">Uncharacterized protein YecE (DUF72 family)</fullName>
    </submittedName>
</protein>
<dbReference type="PANTHER" id="PTHR30348">
    <property type="entry name" value="UNCHARACTERIZED PROTEIN YECE"/>
    <property type="match status" value="1"/>
</dbReference>
<sequence length="314" mass="36836">MFKVSLRSSSKFETMKFGSVDNPQNIDFSLPPDHKDTAGVLSTFEIKNPPYVYAGCSNWSKSVLKGFYPRGTKDELNYYSKQFNSIELNATFYRIFPPDTFVSWYDKTPEGFKFFPKLFQEISHWKRLKGVEKVVDDYLYSASNLKEKLGTIFLQMHSNFAPKDFDKVEAFVKAWPSEIPLAIEFRHSDWYNDAAVAERLYNLFEIHNIANVIVDTAGRRDLMHMRLTNGTAFIRFVWANHESDYGRLDQWVTRLKEWQQQGVQEIDFFIHQNIEKEQPLLMAYFIKILNAKMGTDLKIPNKDQNTELLSHQHH</sequence>
<evidence type="ECO:0000313" key="1">
    <source>
        <dbReference type="EMBL" id="RAJ26764.1"/>
    </source>
</evidence>
<accession>A0A327SFP9</accession>
<dbReference type="Proteomes" id="UP000248987">
    <property type="component" value="Unassembled WGS sequence"/>
</dbReference>
<dbReference type="Pfam" id="PF01904">
    <property type="entry name" value="DUF72"/>
    <property type="match status" value="1"/>
</dbReference>
<keyword evidence="2" id="KW-1185">Reference proteome</keyword>
<dbReference type="EMBL" id="QLLQ01000002">
    <property type="protein sequence ID" value="RAJ26764.1"/>
    <property type="molecule type" value="Genomic_DNA"/>
</dbReference>